<evidence type="ECO:0000256" key="3">
    <source>
        <dbReference type="ARBA" id="ARBA00022737"/>
    </source>
</evidence>
<comment type="similarity">
    <text evidence="1">Belongs to the disease resistance NB-LRR family.</text>
</comment>
<evidence type="ECO:0000256" key="5">
    <source>
        <dbReference type="ARBA" id="ARBA00022821"/>
    </source>
</evidence>
<evidence type="ECO:0000256" key="1">
    <source>
        <dbReference type="ARBA" id="ARBA00008894"/>
    </source>
</evidence>
<evidence type="ECO:0000256" key="2">
    <source>
        <dbReference type="ARBA" id="ARBA00022614"/>
    </source>
</evidence>
<dbReference type="GO" id="GO:0006952">
    <property type="term" value="P:defense response"/>
    <property type="evidence" value="ECO:0007669"/>
    <property type="project" value="UniProtKB-KW"/>
</dbReference>
<feature type="domain" description="Disease resistance N-terminal" evidence="8">
    <location>
        <begin position="5"/>
        <end position="97"/>
    </location>
</feature>
<protein>
    <submittedName>
        <fullName evidence="9">Disease resistance protein RGA1</fullName>
    </submittedName>
</protein>
<name>A0ABD1G272_SALDI</name>
<keyword evidence="10" id="KW-1185">Reference proteome</keyword>
<evidence type="ECO:0000259" key="7">
    <source>
        <dbReference type="Pfam" id="PF00931"/>
    </source>
</evidence>
<evidence type="ECO:0000313" key="10">
    <source>
        <dbReference type="Proteomes" id="UP001567538"/>
    </source>
</evidence>
<keyword evidence="2" id="KW-0433">Leucine-rich repeat</keyword>
<dbReference type="PANTHER" id="PTHR19338">
    <property type="entry name" value="TRANSLOCASE OF INNER MITOCHONDRIAL MEMBRANE 13 HOMOLOG"/>
    <property type="match status" value="1"/>
</dbReference>
<dbReference type="InterPro" id="IPR041118">
    <property type="entry name" value="Rx_N"/>
</dbReference>
<dbReference type="GO" id="GO:0005524">
    <property type="term" value="F:ATP binding"/>
    <property type="evidence" value="ECO:0007669"/>
    <property type="project" value="UniProtKB-KW"/>
</dbReference>
<dbReference type="InterPro" id="IPR027417">
    <property type="entry name" value="P-loop_NTPase"/>
</dbReference>
<reference evidence="9 10" key="1">
    <citation type="submission" date="2024-06" db="EMBL/GenBank/DDBJ databases">
        <title>A chromosome level genome sequence of Diviner's sage (Salvia divinorum).</title>
        <authorList>
            <person name="Ford S.A."/>
            <person name="Ro D.-K."/>
            <person name="Ness R.W."/>
            <person name="Phillips M.A."/>
        </authorList>
    </citation>
    <scope>NUCLEOTIDE SEQUENCE [LARGE SCALE GENOMIC DNA]</scope>
    <source>
        <strain evidence="9">SAF-2024a</strain>
        <tissue evidence="9">Leaf</tissue>
    </source>
</reference>
<dbReference type="Gene3D" id="1.20.5.4130">
    <property type="match status" value="1"/>
</dbReference>
<keyword evidence="4" id="KW-0547">Nucleotide-binding</keyword>
<dbReference type="CDD" id="cd14798">
    <property type="entry name" value="RX-CC_like"/>
    <property type="match status" value="1"/>
</dbReference>
<comment type="caution">
    <text evidence="9">The sequence shown here is derived from an EMBL/GenBank/DDBJ whole genome shotgun (WGS) entry which is preliminary data.</text>
</comment>
<dbReference type="Gene3D" id="3.40.50.300">
    <property type="entry name" value="P-loop containing nucleotide triphosphate hydrolases"/>
    <property type="match status" value="1"/>
</dbReference>
<dbReference type="AlphaFoldDB" id="A0ABD1G272"/>
<dbReference type="PANTHER" id="PTHR19338:SF37">
    <property type="entry name" value="DISEASE RESISTANCE PROTEIN RGA4"/>
    <property type="match status" value="1"/>
</dbReference>
<dbReference type="EMBL" id="JBEAFC010000010">
    <property type="protein sequence ID" value="KAL1538200.1"/>
    <property type="molecule type" value="Genomic_DNA"/>
</dbReference>
<organism evidence="9 10">
    <name type="scientific">Salvia divinorum</name>
    <name type="common">Maria pastora</name>
    <name type="synonym">Diviner's sage</name>
    <dbReference type="NCBI Taxonomy" id="28513"/>
    <lineage>
        <taxon>Eukaryota</taxon>
        <taxon>Viridiplantae</taxon>
        <taxon>Streptophyta</taxon>
        <taxon>Embryophyta</taxon>
        <taxon>Tracheophyta</taxon>
        <taxon>Spermatophyta</taxon>
        <taxon>Magnoliopsida</taxon>
        <taxon>eudicotyledons</taxon>
        <taxon>Gunneridae</taxon>
        <taxon>Pentapetalae</taxon>
        <taxon>asterids</taxon>
        <taxon>lamiids</taxon>
        <taxon>Lamiales</taxon>
        <taxon>Lamiaceae</taxon>
        <taxon>Nepetoideae</taxon>
        <taxon>Mentheae</taxon>
        <taxon>Salviinae</taxon>
        <taxon>Salvia</taxon>
        <taxon>Salvia subgen. Calosphace</taxon>
    </lineage>
</organism>
<feature type="domain" description="NB-ARC" evidence="7">
    <location>
        <begin position="175"/>
        <end position="275"/>
    </location>
</feature>
<sequence length="275" mass="30940">MTDAVVSQVVERVAAIIEDRIRYEVNLVRGVDEELLDLSDKLKTIKNVLDDAESRGVKEKSVKGWLKKLENTAYEMDDILDEWNYELLKRETEASAKSKQKIGCSPCLCFKKVSIGVRRDTGKKIESVKAKLDQIFQEKDVYKFDPNSQPRADFVKPQSISMIDKKVYGSDIKMKKNEIVSKLMLDAANIQILSIVGTGGLGKTTLAQLIFNDPQFGEDWLKIWVCVSDPFVEAVVARDIVNSVGEKTIPPDANQLELALQKLRESVSGKKFLLV</sequence>
<evidence type="ECO:0000256" key="6">
    <source>
        <dbReference type="ARBA" id="ARBA00022840"/>
    </source>
</evidence>
<accession>A0ABD1G272</accession>
<dbReference type="InterPro" id="IPR038005">
    <property type="entry name" value="RX-like_CC"/>
</dbReference>
<keyword evidence="3" id="KW-0677">Repeat</keyword>
<keyword evidence="6" id="KW-0067">ATP-binding</keyword>
<evidence type="ECO:0000313" key="9">
    <source>
        <dbReference type="EMBL" id="KAL1538200.1"/>
    </source>
</evidence>
<evidence type="ECO:0000256" key="4">
    <source>
        <dbReference type="ARBA" id="ARBA00022741"/>
    </source>
</evidence>
<proteinExistence type="inferred from homology"/>
<dbReference type="PRINTS" id="PR00364">
    <property type="entry name" value="DISEASERSIST"/>
</dbReference>
<dbReference type="Pfam" id="PF18052">
    <property type="entry name" value="Rx_N"/>
    <property type="match status" value="1"/>
</dbReference>
<dbReference type="InterPro" id="IPR002182">
    <property type="entry name" value="NB-ARC"/>
</dbReference>
<gene>
    <name evidence="9" type="ORF">AAHA92_26970</name>
</gene>
<evidence type="ECO:0000259" key="8">
    <source>
        <dbReference type="Pfam" id="PF18052"/>
    </source>
</evidence>
<dbReference type="Pfam" id="PF00931">
    <property type="entry name" value="NB-ARC"/>
    <property type="match status" value="1"/>
</dbReference>
<dbReference type="SUPFAM" id="SSF52540">
    <property type="entry name" value="P-loop containing nucleoside triphosphate hydrolases"/>
    <property type="match status" value="1"/>
</dbReference>
<keyword evidence="5" id="KW-0611">Plant defense</keyword>
<dbReference type="Proteomes" id="UP001567538">
    <property type="component" value="Unassembled WGS sequence"/>
</dbReference>